<dbReference type="OrthoDB" id="10258888at2759"/>
<feature type="region of interest" description="Disordered" evidence="5">
    <location>
        <begin position="900"/>
        <end position="941"/>
    </location>
</feature>
<accession>A0A8B7XQS1</accession>
<evidence type="ECO:0000256" key="1">
    <source>
        <dbReference type="ARBA" id="ARBA00022737"/>
    </source>
</evidence>
<feature type="compositionally biased region" description="Basic and acidic residues" evidence="5">
    <location>
        <begin position="685"/>
        <end position="711"/>
    </location>
</feature>
<keyword evidence="6" id="KW-1185">Reference proteome</keyword>
<organism evidence="6 7">
    <name type="scientific">Acanthaster planci</name>
    <name type="common">Crown-of-thorns starfish</name>
    <dbReference type="NCBI Taxonomy" id="133434"/>
    <lineage>
        <taxon>Eukaryota</taxon>
        <taxon>Metazoa</taxon>
        <taxon>Echinodermata</taxon>
        <taxon>Eleutherozoa</taxon>
        <taxon>Asterozoa</taxon>
        <taxon>Asteroidea</taxon>
        <taxon>Valvatacea</taxon>
        <taxon>Valvatida</taxon>
        <taxon>Acanthasteridae</taxon>
        <taxon>Acanthaster</taxon>
    </lineage>
</organism>
<feature type="repeat" description="ANK" evidence="3">
    <location>
        <begin position="570"/>
        <end position="602"/>
    </location>
</feature>
<feature type="compositionally biased region" description="Polar residues" evidence="5">
    <location>
        <begin position="747"/>
        <end position="758"/>
    </location>
</feature>
<feature type="region of interest" description="Disordered" evidence="5">
    <location>
        <begin position="1050"/>
        <end position="1103"/>
    </location>
</feature>
<feature type="repeat" description="ANK" evidence="3">
    <location>
        <begin position="329"/>
        <end position="350"/>
    </location>
</feature>
<evidence type="ECO:0000256" key="4">
    <source>
        <dbReference type="SAM" id="Coils"/>
    </source>
</evidence>
<dbReference type="InterPro" id="IPR002110">
    <property type="entry name" value="Ankyrin_rpt"/>
</dbReference>
<dbReference type="Pfam" id="PF13637">
    <property type="entry name" value="Ank_4"/>
    <property type="match status" value="1"/>
</dbReference>
<dbReference type="Pfam" id="PF00023">
    <property type="entry name" value="Ank"/>
    <property type="match status" value="1"/>
</dbReference>
<evidence type="ECO:0000256" key="5">
    <source>
        <dbReference type="SAM" id="MobiDB-lite"/>
    </source>
</evidence>
<dbReference type="SMART" id="SM00248">
    <property type="entry name" value="ANK"/>
    <property type="match status" value="18"/>
</dbReference>
<feature type="compositionally biased region" description="Basic and acidic residues" evidence="5">
    <location>
        <begin position="774"/>
        <end position="791"/>
    </location>
</feature>
<feature type="repeat" description="ANK" evidence="3">
    <location>
        <begin position="91"/>
        <end position="123"/>
    </location>
</feature>
<dbReference type="SUPFAM" id="SSF48403">
    <property type="entry name" value="Ankyrin repeat"/>
    <property type="match status" value="2"/>
</dbReference>
<dbReference type="PANTHER" id="PTHR24161">
    <property type="entry name" value="ANK_REP_REGION DOMAIN-CONTAINING PROTEIN-RELATED"/>
    <property type="match status" value="1"/>
</dbReference>
<keyword evidence="4" id="KW-0175">Coiled coil</keyword>
<reference evidence="7" key="1">
    <citation type="submission" date="2025-08" db="UniProtKB">
        <authorList>
            <consortium name="RefSeq"/>
        </authorList>
    </citation>
    <scope>IDENTIFICATION</scope>
</reference>
<feature type="coiled-coil region" evidence="4">
    <location>
        <begin position="822"/>
        <end position="856"/>
    </location>
</feature>
<evidence type="ECO:0000313" key="6">
    <source>
        <dbReference type="Proteomes" id="UP000694845"/>
    </source>
</evidence>
<dbReference type="KEGG" id="aplc:110975215"/>
<dbReference type="InterPro" id="IPR036770">
    <property type="entry name" value="Ankyrin_rpt-contain_sf"/>
</dbReference>
<dbReference type="PROSITE" id="PS50088">
    <property type="entry name" value="ANK_REPEAT"/>
    <property type="match status" value="10"/>
</dbReference>
<feature type="repeat" description="ANK" evidence="3">
    <location>
        <begin position="437"/>
        <end position="469"/>
    </location>
</feature>
<proteinExistence type="predicted"/>
<dbReference type="AlphaFoldDB" id="A0A8B7XQS1"/>
<feature type="compositionally biased region" description="Polar residues" evidence="5">
    <location>
        <begin position="725"/>
        <end position="740"/>
    </location>
</feature>
<feature type="repeat" description="ANK" evidence="3">
    <location>
        <begin position="262"/>
        <end position="294"/>
    </location>
</feature>
<gene>
    <name evidence="7" type="primary">LOC110975215</name>
</gene>
<dbReference type="PROSITE" id="PS50297">
    <property type="entry name" value="ANK_REP_REGION"/>
    <property type="match status" value="6"/>
</dbReference>
<protein>
    <submittedName>
        <fullName evidence="7">Inversin-A-like isoform X1</fullName>
    </submittedName>
</protein>
<sequence length="1103" mass="122771">MSKEEEEFLRLARSGNPDSLEAFLGNRGQKIDPNCSSKDGATPLIQCVQGSGRAAAPIPTGARHPHRRMDHLSCCRLLLRYRANPDSRDNLGRTALHWAVFYKKVDFVEALIDHKADPALRDDKGQNVLHFAVRVNADTCLQLLCTRVSPEVLEQRDMEGTPLLVYAAQLGHAHAVKILLGYGAKADASNRNKQTAAHIAAWGERTDILRLLFRHGAKPYTADVNNITVISAGSAGRNPEILRLILEKGQVEPEYLDIADVDGSTPLMIACRKGSTQVVEMLIDCGASLDVTDKSGKTAVHHAIEHRHNDCVRTLIETDPSLAALTDTEGRNALHLATIEGDMELIQLVLPHVDVNALDKEKHSALHWATVCGLYNVIALLIESGCNPATPDAHGAYPIHYATQMCSGDPSTAATGLRCLQALLRKGGSSVNCTDTGGKTPLLWAASSGNVRACRLLVDLRADKTMADDNGLTALHCATCRNHPICLESLLRDCRCDPNPVDKQGCTPLFYAITMEHVECARTLLKYGASPNWQDQCGKSPAFCAAARGSLPLLKLLHDYRASLSLRTTSKDTPLTHSADAGHIESMSFLLEHGCSVETRDGARRTSLHLAALKNNLLLCKLLVHHKANTNAVFKEKQKPITPLDCAEEKSSTECMDYLLSLGAKHGADIPEELWQMEEEEAGDQDPRRDDRDESRKEMDKKPDGTDDERGWGTSAGEKQGGKQPKSQEQNSEAIHTSEQSTHDPTEGQQPSQESTSDVDIMTDSALLNPITDNTDKEALERLSRNSDGRVDTEELKKKLFNWNAYLQDNVEFLDVVINSKAPELSEARRQARNQKKELVSRLEELKAEFERSSRLLVKDVERKEENRKERSLTDGSMIRSLHDIEERFQRANASAAASLDEFLQSQSKSPRRQDSWDQHGDKSYEEVPSEDGTGKERYDSRKLRHQAWLHKKNQDYINKKKSLQAATVITLAPSYTTGSNHDRGGTVVIPTRRSHSIPDHRTVKSPYNAKVILPLRLQEPRRRRSNESQLSGHEQAEIRRRMGELNNALLYPRASQMRPRQSEDAYNAKESSSPRWDGGERPRCPLRFMEPAEFKKQVLSQK</sequence>
<dbReference type="RefSeq" id="XP_022083183.1">
    <property type="nucleotide sequence ID" value="XM_022227491.1"/>
</dbReference>
<feature type="repeat" description="ANK" evidence="3">
    <location>
        <begin position="361"/>
        <end position="393"/>
    </location>
</feature>
<keyword evidence="1" id="KW-0677">Repeat</keyword>
<feature type="repeat" description="ANK" evidence="3">
    <location>
        <begin position="159"/>
        <end position="191"/>
    </location>
</feature>
<feature type="compositionally biased region" description="Basic and acidic residues" evidence="5">
    <location>
        <begin position="912"/>
        <end position="926"/>
    </location>
</feature>
<feature type="repeat" description="ANK" evidence="3">
    <location>
        <begin position="603"/>
        <end position="635"/>
    </location>
</feature>
<feature type="region of interest" description="Disordered" evidence="5">
    <location>
        <begin position="678"/>
        <end position="791"/>
    </location>
</feature>
<dbReference type="Gene3D" id="1.25.40.20">
    <property type="entry name" value="Ankyrin repeat-containing domain"/>
    <property type="match status" value="4"/>
</dbReference>
<feature type="repeat" description="ANK" evidence="3">
    <location>
        <begin position="504"/>
        <end position="536"/>
    </location>
</feature>
<dbReference type="Proteomes" id="UP000694845">
    <property type="component" value="Unplaced"/>
</dbReference>
<keyword evidence="2 3" id="KW-0040">ANK repeat</keyword>
<dbReference type="PANTHER" id="PTHR24161:SF119">
    <property type="entry name" value="ANKYRIN REPEAT DOMAIN 44"/>
    <property type="match status" value="1"/>
</dbReference>
<feature type="repeat" description="ANK" evidence="3">
    <location>
        <begin position="192"/>
        <end position="224"/>
    </location>
</feature>
<evidence type="ECO:0000256" key="3">
    <source>
        <dbReference type="PROSITE-ProRule" id="PRU00023"/>
    </source>
</evidence>
<dbReference type="GeneID" id="110975215"/>
<name>A0A8B7XQS1_ACAPL</name>
<evidence type="ECO:0000313" key="7">
    <source>
        <dbReference type="RefSeq" id="XP_022083183.1"/>
    </source>
</evidence>
<dbReference type="Pfam" id="PF12796">
    <property type="entry name" value="Ank_2"/>
    <property type="match status" value="5"/>
</dbReference>
<feature type="region of interest" description="Disordered" evidence="5">
    <location>
        <begin position="1019"/>
        <end position="1038"/>
    </location>
</feature>
<evidence type="ECO:0000256" key="2">
    <source>
        <dbReference type="ARBA" id="ARBA00023043"/>
    </source>
</evidence>